<gene>
    <name evidence="2" type="ordered locus">mru_0278</name>
</gene>
<protein>
    <submittedName>
        <fullName evidence="2">Uncharacterized protein</fullName>
    </submittedName>
</protein>
<keyword evidence="3" id="KW-1185">Reference proteome</keyword>
<evidence type="ECO:0000256" key="1">
    <source>
        <dbReference type="SAM" id="Phobius"/>
    </source>
</evidence>
<evidence type="ECO:0000313" key="2">
    <source>
        <dbReference type="EMBL" id="ADC46130.1"/>
    </source>
</evidence>
<feature type="transmembrane region" description="Helical" evidence="1">
    <location>
        <begin position="7"/>
        <end position="26"/>
    </location>
</feature>
<keyword evidence="1" id="KW-0812">Transmembrane</keyword>
<accession>D3DZV4</accession>
<dbReference type="KEGG" id="mru:mru_0278"/>
<dbReference type="PATRIC" id="fig|634498.28.peg.281"/>
<keyword evidence="1" id="KW-1133">Transmembrane helix</keyword>
<evidence type="ECO:0000313" key="3">
    <source>
        <dbReference type="Proteomes" id="UP000008680"/>
    </source>
</evidence>
<keyword evidence="1" id="KW-0472">Membrane</keyword>
<dbReference type="Proteomes" id="UP000008680">
    <property type="component" value="Chromosome"/>
</dbReference>
<feature type="transmembrane region" description="Helical" evidence="1">
    <location>
        <begin position="32"/>
        <end position="49"/>
    </location>
</feature>
<dbReference type="AlphaFoldDB" id="D3DZV4"/>
<proteinExistence type="predicted"/>
<dbReference type="STRING" id="634498.mru_0278"/>
<sequence length="78" mass="8550">MMIYDKATVTSLIVAILLPLMSMLGIGELTQNYILAIVSGMIALVVWYYNEKHNSDLVSGTTKCDCELCYGGDDEALI</sequence>
<name>D3DZV4_METRM</name>
<reference evidence="2 3" key="1">
    <citation type="journal article" date="2010" name="PLoS ONE">
        <title>The genome sequence of the rumen methanogen Methanobrevibacter ruminantium reveals new possibilities for controlling ruminant methane emissions.</title>
        <authorList>
            <person name="Leahy S.C."/>
            <person name="Kelly W.J."/>
            <person name="Altermann E."/>
            <person name="Ronimus R.S."/>
            <person name="Yeoman C.J."/>
            <person name="Pacheco D.M."/>
            <person name="Li D."/>
            <person name="Kong Z."/>
            <person name="McTavish S."/>
            <person name="Sang C."/>
            <person name="Lambie S.C."/>
            <person name="Janssen P.H."/>
            <person name="Dey D."/>
            <person name="Attwood G.T."/>
        </authorList>
    </citation>
    <scope>NUCLEOTIDE SEQUENCE [LARGE SCALE GENOMIC DNA]</scope>
    <source>
        <strain evidence="3">ATCC 35063 / DSM 1093 / JCM 13430 / OCM 146 / M1</strain>
    </source>
</reference>
<organism evidence="2 3">
    <name type="scientific">Methanobrevibacter ruminantium (strain ATCC 35063 / DSM 1093 / JCM 13430 / OCM 146 / M1)</name>
    <name type="common">Methanobacterium ruminantium</name>
    <dbReference type="NCBI Taxonomy" id="634498"/>
    <lineage>
        <taxon>Archaea</taxon>
        <taxon>Methanobacteriati</taxon>
        <taxon>Methanobacteriota</taxon>
        <taxon>Methanomada group</taxon>
        <taxon>Methanobacteria</taxon>
        <taxon>Methanobacteriales</taxon>
        <taxon>Methanobacteriaceae</taxon>
        <taxon>Methanobrevibacter</taxon>
    </lineage>
</organism>
<dbReference type="HOGENOM" id="CLU_2613704_0_0_2"/>
<dbReference type="EMBL" id="CP001719">
    <property type="protein sequence ID" value="ADC46130.1"/>
    <property type="molecule type" value="Genomic_DNA"/>
</dbReference>